<dbReference type="GO" id="GO:0022857">
    <property type="term" value="F:transmembrane transporter activity"/>
    <property type="evidence" value="ECO:0007669"/>
    <property type="project" value="InterPro"/>
</dbReference>
<evidence type="ECO:0000256" key="5">
    <source>
        <dbReference type="ARBA" id="ARBA00022989"/>
    </source>
</evidence>
<keyword evidence="5 7" id="KW-1133">Transmembrane helix</keyword>
<feature type="transmembrane region" description="Helical" evidence="7">
    <location>
        <begin position="202"/>
        <end position="223"/>
    </location>
</feature>
<feature type="transmembrane region" description="Helical" evidence="7">
    <location>
        <begin position="256"/>
        <end position="279"/>
    </location>
</feature>
<dbReference type="GO" id="GO:0016746">
    <property type="term" value="F:acyltransferase activity"/>
    <property type="evidence" value="ECO:0007669"/>
    <property type="project" value="InterPro"/>
</dbReference>
<comment type="subcellular location">
    <subcellularLocation>
        <location evidence="1">Cell membrane</location>
        <topology evidence="1">Multi-pass membrane protein</topology>
    </subcellularLocation>
</comment>
<dbReference type="SUPFAM" id="SSF103473">
    <property type="entry name" value="MFS general substrate transporter"/>
    <property type="match status" value="1"/>
</dbReference>
<dbReference type="Gene3D" id="1.20.1250.20">
    <property type="entry name" value="MFS general substrate transporter like domains"/>
    <property type="match status" value="1"/>
</dbReference>
<feature type="transmembrane region" description="Helical" evidence="7">
    <location>
        <begin position="291"/>
        <end position="310"/>
    </location>
</feature>
<feature type="domain" description="Phospholipid/glycerol acyltransferase" evidence="8">
    <location>
        <begin position="483"/>
        <end position="599"/>
    </location>
</feature>
<feature type="transmembrane region" description="Helical" evidence="7">
    <location>
        <begin position="175"/>
        <end position="196"/>
    </location>
</feature>
<evidence type="ECO:0000256" key="6">
    <source>
        <dbReference type="ARBA" id="ARBA00023136"/>
    </source>
</evidence>
<dbReference type="AlphaFoldDB" id="A0A7V8JTB4"/>
<feature type="transmembrane region" description="Helical" evidence="7">
    <location>
        <begin position="365"/>
        <end position="387"/>
    </location>
</feature>
<dbReference type="Pfam" id="PF07690">
    <property type="entry name" value="MFS_1"/>
    <property type="match status" value="1"/>
</dbReference>
<dbReference type="PANTHER" id="PTHR43266:SF2">
    <property type="entry name" value="MAJOR FACILITATOR SUPERFAMILY (MFS) PROFILE DOMAIN-CONTAINING PROTEIN"/>
    <property type="match status" value="1"/>
</dbReference>
<dbReference type="Pfam" id="PF01553">
    <property type="entry name" value="Acyltransferase"/>
    <property type="match status" value="1"/>
</dbReference>
<dbReference type="SUPFAM" id="SSF69593">
    <property type="entry name" value="Glycerol-3-phosphate (1)-acyltransferase"/>
    <property type="match status" value="1"/>
</dbReference>
<keyword evidence="3" id="KW-1003">Cell membrane</keyword>
<dbReference type="GO" id="GO:0005886">
    <property type="term" value="C:plasma membrane"/>
    <property type="evidence" value="ECO:0007669"/>
    <property type="project" value="UniProtKB-SubCell"/>
</dbReference>
<accession>A0A7V8JTB4</accession>
<dbReference type="EMBL" id="WNDX01000116">
    <property type="protein sequence ID" value="KAF1041552.1"/>
    <property type="molecule type" value="Genomic_DNA"/>
</dbReference>
<gene>
    <name evidence="9" type="primary">lplT_2</name>
    <name evidence="9" type="ORF">GAK35_03241</name>
</gene>
<keyword evidence="2" id="KW-0813">Transport</keyword>
<evidence type="ECO:0000256" key="3">
    <source>
        <dbReference type="ARBA" id="ARBA00022475"/>
    </source>
</evidence>
<dbReference type="PANTHER" id="PTHR43266">
    <property type="entry name" value="MACROLIDE-EFFLUX PROTEIN"/>
    <property type="match status" value="1"/>
</dbReference>
<evidence type="ECO:0000256" key="4">
    <source>
        <dbReference type="ARBA" id="ARBA00022692"/>
    </source>
</evidence>
<name>A0A7V8JTB4_9BURK</name>
<protein>
    <submittedName>
        <fullName evidence="9">Lysophospholipid transporter LplT</fullName>
    </submittedName>
</protein>
<keyword evidence="4 7" id="KW-0812">Transmembrane</keyword>
<proteinExistence type="predicted"/>
<dbReference type="Proteomes" id="UP000462435">
    <property type="component" value="Unassembled WGS sequence"/>
</dbReference>
<feature type="transmembrane region" description="Helical" evidence="7">
    <location>
        <begin position="399"/>
        <end position="422"/>
    </location>
</feature>
<sequence length="654" mass="71693">MPARRSCRSGSSSQLPYPIHVTDPSMQKSNQFSLFGQRRFAPFFWTQFLGALNDNVFKTALLTILTYDALSWTSMDTALLNNLIPGLFILPFFLFSATSGQLADKLEKGRVARFVKLLEIAIMAIAAYGWMTHHLWLLVAAVVGMGIHSTIFGPVKYAYLPQQLKREELVGGNGLIEMGTFVGILLGEILGAVLVVHKPWGLELVAGVTLGLAVLGWLASLGIPHSPAPAPELKVNWNPLTETVRNLGFSRRNRPVFLSLLGNSWFWFYGAIMLAQFPLYAKNYLHGDHGVFVLLLAVFSVGIGAGSLLCERLSGHKVEIGLVPFGSIGLSLFGMELYFASQAYATPAAAVDVAGFLMQGSSWRILVDCLGIGVFGGLYIVPLFALIQTRCDPAHVSRTIAGMNIMNALFMVVAALVAMGLLKAGLTIPQIFLATAIMNGVVAAYIFSLVPEFLIRFLAWLLIHTFYRVRITNGEAITSHGAGVLVCNHVSYVDAIAIMAASSRPVRFVMDHQIFKIPVLSWVFRNARAIPIAPVKENPWLTEKAFVDIAQALHEGELVCIFPEGKLTRDGELNPFKGGVLKIIERTPVPVLPMALRGLWGSLLSRDPSNPFARTFKRGLFSRLELVVGDAIPPEQVTPELLQEKVRALRGEWK</sequence>
<organism evidence="9 10">
    <name type="scientific">Herbaspirillum frisingense</name>
    <dbReference type="NCBI Taxonomy" id="92645"/>
    <lineage>
        <taxon>Bacteria</taxon>
        <taxon>Pseudomonadati</taxon>
        <taxon>Pseudomonadota</taxon>
        <taxon>Betaproteobacteria</taxon>
        <taxon>Burkholderiales</taxon>
        <taxon>Oxalobacteraceae</taxon>
        <taxon>Herbaspirillum</taxon>
    </lineage>
</organism>
<dbReference type="SMART" id="SM00563">
    <property type="entry name" value="PlsC"/>
    <property type="match status" value="1"/>
</dbReference>
<evidence type="ECO:0000256" key="2">
    <source>
        <dbReference type="ARBA" id="ARBA00022448"/>
    </source>
</evidence>
<dbReference type="InterPro" id="IPR011701">
    <property type="entry name" value="MFS"/>
</dbReference>
<dbReference type="InterPro" id="IPR002123">
    <property type="entry name" value="Plipid/glycerol_acylTrfase"/>
</dbReference>
<dbReference type="CDD" id="cd06173">
    <property type="entry name" value="MFS_MefA_like"/>
    <property type="match status" value="1"/>
</dbReference>
<dbReference type="InterPro" id="IPR036259">
    <property type="entry name" value="MFS_trans_sf"/>
</dbReference>
<evidence type="ECO:0000313" key="9">
    <source>
        <dbReference type="EMBL" id="KAF1041552.1"/>
    </source>
</evidence>
<feature type="transmembrane region" description="Helical" evidence="7">
    <location>
        <begin position="442"/>
        <end position="463"/>
    </location>
</feature>
<evidence type="ECO:0000256" key="7">
    <source>
        <dbReference type="SAM" id="Phobius"/>
    </source>
</evidence>
<evidence type="ECO:0000313" key="10">
    <source>
        <dbReference type="Proteomes" id="UP000462435"/>
    </source>
</evidence>
<comment type="caution">
    <text evidence="9">The sequence shown here is derived from an EMBL/GenBank/DDBJ whole genome shotgun (WGS) entry which is preliminary data.</text>
</comment>
<evidence type="ECO:0000256" key="1">
    <source>
        <dbReference type="ARBA" id="ARBA00004651"/>
    </source>
</evidence>
<feature type="transmembrane region" description="Helical" evidence="7">
    <location>
        <begin position="322"/>
        <end position="345"/>
    </location>
</feature>
<feature type="transmembrane region" description="Helical" evidence="7">
    <location>
        <begin position="83"/>
        <end position="102"/>
    </location>
</feature>
<dbReference type="CDD" id="cd07989">
    <property type="entry name" value="LPLAT_AGPAT-like"/>
    <property type="match status" value="1"/>
</dbReference>
<evidence type="ECO:0000259" key="8">
    <source>
        <dbReference type="SMART" id="SM00563"/>
    </source>
</evidence>
<reference evidence="10" key="1">
    <citation type="journal article" date="2020" name="MBio">
        <title>Horizontal gene transfer to a defensive symbiont with a reduced genome amongst a multipartite beetle microbiome.</title>
        <authorList>
            <person name="Waterworth S.C."/>
            <person name="Florez L.V."/>
            <person name="Rees E.R."/>
            <person name="Hertweck C."/>
            <person name="Kaltenpoth M."/>
            <person name="Kwan J.C."/>
        </authorList>
    </citation>
    <scope>NUCLEOTIDE SEQUENCE [LARGE SCALE GENOMIC DNA]</scope>
</reference>
<keyword evidence="6 7" id="KW-0472">Membrane</keyword>